<protein>
    <submittedName>
        <fullName evidence="2">Plasmid maintenance system antidote domain protein</fullName>
    </submittedName>
</protein>
<dbReference type="InterPro" id="IPR033788">
    <property type="entry name" value="VbhA-like"/>
</dbReference>
<dbReference type="CDD" id="cd11586">
    <property type="entry name" value="VbhA_like"/>
    <property type="match status" value="1"/>
</dbReference>
<evidence type="ECO:0000256" key="1">
    <source>
        <dbReference type="SAM" id="MobiDB-lite"/>
    </source>
</evidence>
<organism evidence="2">
    <name type="scientific">Klebsiella pneumoniae</name>
    <dbReference type="NCBI Taxonomy" id="573"/>
    <lineage>
        <taxon>Bacteria</taxon>
        <taxon>Pseudomonadati</taxon>
        <taxon>Pseudomonadota</taxon>
        <taxon>Gammaproteobacteria</taxon>
        <taxon>Enterobacterales</taxon>
        <taxon>Enterobacteriaceae</taxon>
        <taxon>Klebsiella/Raoultella group</taxon>
        <taxon>Klebsiella</taxon>
        <taxon>Klebsiella pneumoniae complex</taxon>
    </lineage>
</organism>
<name>A0A1I9ZJG6_KLEPN</name>
<reference evidence="2" key="1">
    <citation type="submission" date="2016-06" db="EMBL/GenBank/DDBJ databases">
        <title>An IncP plasmid carrying the colistin resistance gene mcr-1 in Klebsiella pneumoniae from hospital sewage.</title>
        <authorList>
            <person name="Zhao F."/>
            <person name="Feng Y."/>
            <person name="Zong Z."/>
        </authorList>
    </citation>
    <scope>NUCLEOTIDE SEQUENCE</scope>
    <source>
        <strain evidence="2">WCHKP1511</strain>
        <plasmid evidence="2">pMCR_1511</plasmid>
    </source>
</reference>
<keyword evidence="2" id="KW-0614">Plasmid</keyword>
<evidence type="ECO:0000313" key="2">
    <source>
        <dbReference type="EMBL" id="APB02215.1"/>
    </source>
</evidence>
<sequence>MSNSSVRARGFEKAEASLRLEGMDPSGPPPPPLYEGIKQRIIAGEITYEQGRAEIFEYHAQRAKQHQA</sequence>
<accession>A0A1I9ZJG6</accession>
<proteinExistence type="predicted"/>
<dbReference type="AlphaFoldDB" id="A0A1I9ZJG6"/>
<feature type="compositionally biased region" description="Basic and acidic residues" evidence="1">
    <location>
        <begin position="9"/>
        <end position="22"/>
    </location>
</feature>
<feature type="region of interest" description="Disordered" evidence="1">
    <location>
        <begin position="1"/>
        <end position="35"/>
    </location>
</feature>
<geneLocation type="plasmid" evidence="2">
    <name>pMCR_1511</name>
</geneLocation>
<dbReference type="EMBL" id="KX377410">
    <property type="protein sequence ID" value="APB02215.1"/>
    <property type="molecule type" value="Genomic_DNA"/>
</dbReference>